<organism evidence="1 2">
    <name type="scientific">Panagrolaimus sp. ES5</name>
    <dbReference type="NCBI Taxonomy" id="591445"/>
    <lineage>
        <taxon>Eukaryota</taxon>
        <taxon>Metazoa</taxon>
        <taxon>Ecdysozoa</taxon>
        <taxon>Nematoda</taxon>
        <taxon>Chromadorea</taxon>
        <taxon>Rhabditida</taxon>
        <taxon>Tylenchina</taxon>
        <taxon>Panagrolaimomorpha</taxon>
        <taxon>Panagrolaimoidea</taxon>
        <taxon>Panagrolaimidae</taxon>
        <taxon>Panagrolaimus</taxon>
    </lineage>
</organism>
<proteinExistence type="predicted"/>
<evidence type="ECO:0000313" key="1">
    <source>
        <dbReference type="Proteomes" id="UP000887579"/>
    </source>
</evidence>
<dbReference type="WBParaSite" id="ES5_v2.g24539.t1">
    <property type="protein sequence ID" value="ES5_v2.g24539.t1"/>
    <property type="gene ID" value="ES5_v2.g24539"/>
</dbReference>
<protein>
    <submittedName>
        <fullName evidence="2">Uncharacterized protein</fullName>
    </submittedName>
</protein>
<name>A0AC34G4G1_9BILA</name>
<evidence type="ECO:0000313" key="2">
    <source>
        <dbReference type="WBParaSite" id="ES5_v2.g24539.t1"/>
    </source>
</evidence>
<accession>A0AC34G4G1</accession>
<reference evidence="2" key="1">
    <citation type="submission" date="2022-11" db="UniProtKB">
        <authorList>
            <consortium name="WormBaseParasite"/>
        </authorList>
    </citation>
    <scope>IDENTIFICATION</scope>
</reference>
<sequence length="348" mass="39222">METPQKLPPFPTGTSTRPRRQMRQPEFDTQPLYDELLGVLNIALNDPSRAGVMMQEIAHRELHPPGGTPFRNQQRNNNRITPYSFERRPSNRFGNQHSSQNMFSNRNNLFAAPVTPTRPLEYFPPATCSANSSTPSKAPQQSTEFSHPATQSRSTDAFTSSRTAQQSAHNFNPVTFSRSADSHTPTPSPQRPSLLPLPATVSRVHNLPDFQSLHTKPCLRVILSETSIVSLSRPVHCVFNEETREWIIADKDRGIVFLNNDCFFILRSITEFEEPCAVALLNNGHLLGVLDRNGIFIYDQFSGEKRLVFSQPDCRGLAVSVTGDFVTVNYKLRYIFIVPQNGDTPTYF</sequence>
<dbReference type="Proteomes" id="UP000887579">
    <property type="component" value="Unplaced"/>
</dbReference>